<reference evidence="4" key="1">
    <citation type="submission" date="2023-03" db="EMBL/GenBank/DDBJ databases">
        <title>Massive genome expansion in bonnet fungi (Mycena s.s.) driven by repeated elements and novel gene families across ecological guilds.</title>
        <authorList>
            <consortium name="Lawrence Berkeley National Laboratory"/>
            <person name="Harder C.B."/>
            <person name="Miyauchi S."/>
            <person name="Viragh M."/>
            <person name="Kuo A."/>
            <person name="Thoen E."/>
            <person name="Andreopoulos B."/>
            <person name="Lu D."/>
            <person name="Skrede I."/>
            <person name="Drula E."/>
            <person name="Henrissat B."/>
            <person name="Morin E."/>
            <person name="Kohler A."/>
            <person name="Barry K."/>
            <person name="LaButti K."/>
            <person name="Morin E."/>
            <person name="Salamov A."/>
            <person name="Lipzen A."/>
            <person name="Mereny Z."/>
            <person name="Hegedus B."/>
            <person name="Baldrian P."/>
            <person name="Stursova M."/>
            <person name="Weitz H."/>
            <person name="Taylor A."/>
            <person name="Grigoriev I.V."/>
            <person name="Nagy L.G."/>
            <person name="Martin F."/>
            <person name="Kauserud H."/>
        </authorList>
    </citation>
    <scope>NUCLEOTIDE SEQUENCE</scope>
    <source>
        <strain evidence="4">9284</strain>
    </source>
</reference>
<comment type="similarity">
    <text evidence="1">Belongs to the AB hydrolase superfamily. AB hydrolase 4 family.</text>
</comment>
<dbReference type="InterPro" id="IPR012020">
    <property type="entry name" value="ABHD4"/>
</dbReference>
<dbReference type="PANTHER" id="PTHR10794">
    <property type="entry name" value="ABHYDROLASE DOMAIN-CONTAINING PROTEIN"/>
    <property type="match status" value="1"/>
</dbReference>
<evidence type="ECO:0000256" key="2">
    <source>
        <dbReference type="PIRSR" id="PIRSR005211-1"/>
    </source>
</evidence>
<feature type="active site" description="Charge relay system" evidence="2">
    <location>
        <position position="357"/>
    </location>
</feature>
<dbReference type="SUPFAM" id="SSF53474">
    <property type="entry name" value="alpha/beta-Hydrolases"/>
    <property type="match status" value="1"/>
</dbReference>
<accession>A0AAD7G0Z1</accession>
<dbReference type="Gene3D" id="3.40.50.1820">
    <property type="entry name" value="alpha/beta hydrolase"/>
    <property type="match status" value="1"/>
</dbReference>
<proteinExistence type="inferred from homology"/>
<dbReference type="EMBL" id="JARKIF010000001">
    <property type="protein sequence ID" value="KAJ7650145.1"/>
    <property type="molecule type" value="Genomic_DNA"/>
</dbReference>
<feature type="domain" description="AB hydrolase-1" evidence="3">
    <location>
        <begin position="102"/>
        <end position="257"/>
    </location>
</feature>
<feature type="active site" description="Charge relay system" evidence="2">
    <location>
        <position position="328"/>
    </location>
</feature>
<organism evidence="4 5">
    <name type="scientific">Roridomyces roridus</name>
    <dbReference type="NCBI Taxonomy" id="1738132"/>
    <lineage>
        <taxon>Eukaryota</taxon>
        <taxon>Fungi</taxon>
        <taxon>Dikarya</taxon>
        <taxon>Basidiomycota</taxon>
        <taxon>Agaricomycotina</taxon>
        <taxon>Agaricomycetes</taxon>
        <taxon>Agaricomycetidae</taxon>
        <taxon>Agaricales</taxon>
        <taxon>Marasmiineae</taxon>
        <taxon>Mycenaceae</taxon>
        <taxon>Roridomyces</taxon>
    </lineage>
</organism>
<evidence type="ECO:0000313" key="4">
    <source>
        <dbReference type="EMBL" id="KAJ7650145.1"/>
    </source>
</evidence>
<dbReference type="InterPro" id="IPR029058">
    <property type="entry name" value="AB_hydrolase_fold"/>
</dbReference>
<evidence type="ECO:0000259" key="3">
    <source>
        <dbReference type="Pfam" id="PF00561"/>
    </source>
</evidence>
<dbReference type="PANTHER" id="PTHR10794:SF63">
    <property type="entry name" value="ALPHA_BETA HYDROLASE 1, ISOFORM A"/>
    <property type="match status" value="1"/>
</dbReference>
<dbReference type="GO" id="GO:0051792">
    <property type="term" value="P:medium-chain fatty acid biosynthetic process"/>
    <property type="evidence" value="ECO:0007669"/>
    <property type="project" value="TreeGrafter"/>
</dbReference>
<dbReference type="PIRSF" id="PIRSF005211">
    <property type="entry name" value="Ab_hydro_YheT"/>
    <property type="match status" value="1"/>
</dbReference>
<dbReference type="GO" id="GO:0008126">
    <property type="term" value="F:acetylesterase activity"/>
    <property type="evidence" value="ECO:0007669"/>
    <property type="project" value="TreeGrafter"/>
</dbReference>
<feature type="active site" description="Charge relay system" evidence="2">
    <location>
        <position position="188"/>
    </location>
</feature>
<sequence length="438" mass="48335">MPAPTPTLTFAPEPVRVTLKSTAQATSLRELVESRCPSLFSKCRPPWWLRSGHLQTLYAVVGDFSKQDQVWYQRRLLRLLDGGTLGLDFTPADSNSVPPDAPIIVVNHGLTGGSHEPYVRAILAPACTPVSQGGLGYRAVVVNFRGCSGVPITSPKFYTAAQTDDLRQALMFISSLYPDAPLLGLGFSIGGNVMMRYLAEEGPRSRLSSACILGCPWDLVTNHDHLLHTLLGRQLYLRGMGTNVTTLFAHHHTSFLANPEHPASPLVPTILRLKRPTLTDFDHIFTCHASGAAPFPFPSFREYYTWASSHDIADAVRVPVLTINAADDPIVRRVQTPDSKGRENRWVVCAVTPMGGHLGWFAKGKGKRRWTTGPVLEWMELLGRDVVREEFGQENEEMYTDEEGFLRVARWPALGCKEVPGGGVINGNRPETELFQGL</sequence>
<protein>
    <submittedName>
        <fullName evidence="4">Alpha/Beta hydrolase protein</fullName>
    </submittedName>
</protein>
<evidence type="ECO:0000256" key="1">
    <source>
        <dbReference type="ARBA" id="ARBA00010884"/>
    </source>
</evidence>
<dbReference type="AlphaFoldDB" id="A0AAD7G0Z1"/>
<dbReference type="InterPro" id="IPR000073">
    <property type="entry name" value="AB_hydrolase_1"/>
</dbReference>
<dbReference type="Pfam" id="PF00561">
    <property type="entry name" value="Abhydrolase_1"/>
    <property type="match status" value="1"/>
</dbReference>
<dbReference type="InterPro" id="IPR050960">
    <property type="entry name" value="AB_hydrolase_4_sf"/>
</dbReference>
<gene>
    <name evidence="4" type="ORF">FB45DRAFT_887095</name>
</gene>
<dbReference type="GO" id="GO:0051793">
    <property type="term" value="P:medium-chain fatty acid catabolic process"/>
    <property type="evidence" value="ECO:0007669"/>
    <property type="project" value="TreeGrafter"/>
</dbReference>
<name>A0AAD7G0Z1_9AGAR</name>
<evidence type="ECO:0000313" key="5">
    <source>
        <dbReference type="Proteomes" id="UP001221142"/>
    </source>
</evidence>
<dbReference type="Proteomes" id="UP001221142">
    <property type="component" value="Unassembled WGS sequence"/>
</dbReference>
<keyword evidence="4" id="KW-0378">Hydrolase</keyword>
<keyword evidence="5" id="KW-1185">Reference proteome</keyword>
<comment type="caution">
    <text evidence="4">The sequence shown here is derived from an EMBL/GenBank/DDBJ whole genome shotgun (WGS) entry which is preliminary data.</text>
</comment>
<dbReference type="GO" id="GO:0047372">
    <property type="term" value="F:monoacylglycerol lipase activity"/>
    <property type="evidence" value="ECO:0007669"/>
    <property type="project" value="TreeGrafter"/>
</dbReference>